<dbReference type="Proteomes" id="UP001235939">
    <property type="component" value="Chromosome 07"/>
</dbReference>
<evidence type="ECO:0000259" key="1">
    <source>
        <dbReference type="Pfam" id="PF18701"/>
    </source>
</evidence>
<sequence length="159" mass="18587">MEVYSTRSVTFRRSLEAAYKVRKKSVEKIVNSRPITYVSSDPTEEKALTPNHFLRGSNDAGPAIPSKINATDNNLRNQWKRAQILADRFWIKWTRDYIPKLATRSKSCEQTEPISIGDLVFLVNKQYPRNMWKRSFISDVRLEKDLQVQVVKVTTKKRR</sequence>
<evidence type="ECO:0000313" key="2">
    <source>
        <dbReference type="EMBL" id="UYV69924.1"/>
    </source>
</evidence>
<feature type="domain" description="DUF5641" evidence="1">
    <location>
        <begin position="78"/>
        <end position="157"/>
    </location>
</feature>
<proteinExistence type="predicted"/>
<dbReference type="EMBL" id="CP092869">
    <property type="protein sequence ID" value="UYV69924.1"/>
    <property type="molecule type" value="Genomic_DNA"/>
</dbReference>
<organism evidence="2 3">
    <name type="scientific">Cordylochernes scorpioides</name>
    <dbReference type="NCBI Taxonomy" id="51811"/>
    <lineage>
        <taxon>Eukaryota</taxon>
        <taxon>Metazoa</taxon>
        <taxon>Ecdysozoa</taxon>
        <taxon>Arthropoda</taxon>
        <taxon>Chelicerata</taxon>
        <taxon>Arachnida</taxon>
        <taxon>Pseudoscorpiones</taxon>
        <taxon>Cheliferoidea</taxon>
        <taxon>Chernetidae</taxon>
        <taxon>Cordylochernes</taxon>
    </lineage>
</organism>
<reference evidence="2 3" key="1">
    <citation type="submission" date="2022-01" db="EMBL/GenBank/DDBJ databases">
        <title>A chromosomal length assembly of Cordylochernes scorpioides.</title>
        <authorList>
            <person name="Zeh D."/>
            <person name="Zeh J."/>
        </authorList>
    </citation>
    <scope>NUCLEOTIDE SEQUENCE [LARGE SCALE GENOMIC DNA]</scope>
    <source>
        <strain evidence="2">IN4F17</strain>
        <tissue evidence="2">Whole Body</tissue>
    </source>
</reference>
<accession>A0ABY6KN20</accession>
<evidence type="ECO:0000313" key="3">
    <source>
        <dbReference type="Proteomes" id="UP001235939"/>
    </source>
</evidence>
<dbReference type="Pfam" id="PF18701">
    <property type="entry name" value="DUF5641"/>
    <property type="match status" value="1"/>
</dbReference>
<name>A0ABY6KN20_9ARAC</name>
<gene>
    <name evidence="2" type="ORF">LAZ67_7001233</name>
</gene>
<protein>
    <recommendedName>
        <fullName evidence="1">DUF5641 domain-containing protein</fullName>
    </recommendedName>
</protein>
<keyword evidence="3" id="KW-1185">Reference proteome</keyword>
<dbReference type="PANTHER" id="PTHR47331">
    <property type="entry name" value="PHD-TYPE DOMAIN-CONTAINING PROTEIN"/>
    <property type="match status" value="1"/>
</dbReference>
<dbReference type="InterPro" id="IPR040676">
    <property type="entry name" value="DUF5641"/>
</dbReference>